<dbReference type="EMBL" id="CVRI01000006">
    <property type="protein sequence ID" value="CRK88166.1"/>
    <property type="molecule type" value="Genomic_DNA"/>
</dbReference>
<protein>
    <submittedName>
        <fullName evidence="2">CLUMA_CG001951, isoform A</fullName>
    </submittedName>
</protein>
<dbReference type="AlphaFoldDB" id="A0A1J1HNW5"/>
<reference evidence="2 3" key="1">
    <citation type="submission" date="2015-04" db="EMBL/GenBank/DDBJ databases">
        <authorList>
            <person name="Syromyatnikov M.Y."/>
            <person name="Popov V.N."/>
        </authorList>
    </citation>
    <scope>NUCLEOTIDE SEQUENCE [LARGE SCALE GENOMIC DNA]</scope>
</reference>
<proteinExistence type="predicted"/>
<accession>A0A1J1HNW5</accession>
<gene>
    <name evidence="2" type="ORF">CLUMA_CG001951</name>
</gene>
<evidence type="ECO:0000313" key="3">
    <source>
        <dbReference type="Proteomes" id="UP000183832"/>
    </source>
</evidence>
<feature type="compositionally biased region" description="Polar residues" evidence="1">
    <location>
        <begin position="1"/>
        <end position="15"/>
    </location>
</feature>
<name>A0A1J1HNW5_9DIPT</name>
<feature type="region of interest" description="Disordered" evidence="1">
    <location>
        <begin position="1"/>
        <end position="20"/>
    </location>
</feature>
<organism evidence="2 3">
    <name type="scientific">Clunio marinus</name>
    <dbReference type="NCBI Taxonomy" id="568069"/>
    <lineage>
        <taxon>Eukaryota</taxon>
        <taxon>Metazoa</taxon>
        <taxon>Ecdysozoa</taxon>
        <taxon>Arthropoda</taxon>
        <taxon>Hexapoda</taxon>
        <taxon>Insecta</taxon>
        <taxon>Pterygota</taxon>
        <taxon>Neoptera</taxon>
        <taxon>Endopterygota</taxon>
        <taxon>Diptera</taxon>
        <taxon>Nematocera</taxon>
        <taxon>Chironomoidea</taxon>
        <taxon>Chironomidae</taxon>
        <taxon>Clunio</taxon>
    </lineage>
</organism>
<keyword evidence="3" id="KW-1185">Reference proteome</keyword>
<sequence>MMMTVPRTTKQTKLNITKKESSRSIKTTLVKHKVERKATSLEQQFMLISIYDSTQCDDDHNDDGKKF</sequence>
<evidence type="ECO:0000313" key="2">
    <source>
        <dbReference type="EMBL" id="CRK88166.1"/>
    </source>
</evidence>
<evidence type="ECO:0000256" key="1">
    <source>
        <dbReference type="SAM" id="MobiDB-lite"/>
    </source>
</evidence>
<dbReference type="Proteomes" id="UP000183832">
    <property type="component" value="Unassembled WGS sequence"/>
</dbReference>